<dbReference type="SUPFAM" id="SSF52540">
    <property type="entry name" value="P-loop containing nucleoside triphosphate hydrolases"/>
    <property type="match status" value="1"/>
</dbReference>
<name>A0ABW1KLP5_9ACTN</name>
<dbReference type="RefSeq" id="WP_377430656.1">
    <property type="nucleotide sequence ID" value="NZ_JBHSPR010000053.1"/>
</dbReference>
<dbReference type="CDD" id="cd01127">
    <property type="entry name" value="TrwB_TraG_TraD_VirD4"/>
    <property type="match status" value="2"/>
</dbReference>
<feature type="region of interest" description="Disordered" evidence="1">
    <location>
        <begin position="741"/>
        <end position="766"/>
    </location>
</feature>
<feature type="compositionally biased region" description="Basic and acidic residues" evidence="1">
    <location>
        <begin position="756"/>
        <end position="766"/>
    </location>
</feature>
<keyword evidence="4" id="KW-1185">Reference proteome</keyword>
<sequence length="766" mass="83325">MTTSILLLLLSSGLAVIAIVIAARWLDSRAWRRSLVAYRIVLPTNLSVDDVAAWLGTTAASTHAQRWALLPLPPVVSEIRATGQGGIEHFLLVPRTLRGAVLGNLRATIPSARLTEDDEYLRTRPRCRLAAEAVMTSYHRPLAGERAETTSRALLASLQPLGPGVAVYVAWILTSAGTPAPVRQPTGRQTGRELPWWLEDQSSRDADDVRAARLKQRDPLLDGCLRVGVVAVRAKDARAAFGRVWGALRNQNAAGVLIVRRWWIPAAWAAHRMAELALPVVRWPMLLSARELVGLLGFPLAGVQLPGLPRAVARQLPPPTSMPTHGTVVATASYVGMTGRPLALRTDDRLRHMWIIGPVGVGKSTLLANLILQDVRAGRSAALLDPKGDLVADVLNRLPETRRDDIVVVSPSETAHPIGLNVLNAGHGEHARELAVDALVHLMASLWRSSFGPRTADVLRNALLTLTHTTSADGRANTLLELPEVLMHQQFRTFILAQPTVPEMVRPFWASYDQMTDTARAQVIGPSLNKLRSFTTRTALRLMLGQSQGVRLDELFTKRRVFLFDLSKGLLGTETAALLGSLIMAGLWQATLERVTVPADKRHPTFIYLDEFQDFLRLPIDLADMLAQARGLGVGLVLAHQYLGQLTDDVKTAVLGTARTQVAFQVEMDDARSLAARFAPLAKEDLTGLPAYEIAVRPCIDNSTHAPVTGRTLPLSEPATDGAALAAASRTRYGVPRAEVEAAIQTRVTPPTSREGFGRQRKGGDK</sequence>
<organism evidence="3 4">
    <name type="scientific">Plantactinospora solaniradicis</name>
    <dbReference type="NCBI Taxonomy" id="1723736"/>
    <lineage>
        <taxon>Bacteria</taxon>
        <taxon>Bacillati</taxon>
        <taxon>Actinomycetota</taxon>
        <taxon>Actinomycetes</taxon>
        <taxon>Micromonosporales</taxon>
        <taxon>Micromonosporaceae</taxon>
        <taxon>Plantactinospora</taxon>
    </lineage>
</organism>
<dbReference type="EMBL" id="JBHSPR010000053">
    <property type="protein sequence ID" value="MFC6021877.1"/>
    <property type="molecule type" value="Genomic_DNA"/>
</dbReference>
<dbReference type="InterPro" id="IPR019476">
    <property type="entry name" value="T4SS_TraD_DNA-bd"/>
</dbReference>
<proteinExistence type="predicted"/>
<dbReference type="PANTHER" id="PTHR30121">
    <property type="entry name" value="UNCHARACTERIZED PROTEIN YJGR-RELATED"/>
    <property type="match status" value="1"/>
</dbReference>
<protein>
    <submittedName>
        <fullName evidence="3">Type IV secretory system conjugative DNA transfer family protein</fullName>
    </submittedName>
</protein>
<evidence type="ECO:0000313" key="3">
    <source>
        <dbReference type="EMBL" id="MFC6021877.1"/>
    </source>
</evidence>
<evidence type="ECO:0000259" key="2">
    <source>
        <dbReference type="Pfam" id="PF10412"/>
    </source>
</evidence>
<evidence type="ECO:0000313" key="4">
    <source>
        <dbReference type="Proteomes" id="UP001596203"/>
    </source>
</evidence>
<dbReference type="Pfam" id="PF10412">
    <property type="entry name" value="TrwB_AAD_bind"/>
    <property type="match status" value="1"/>
</dbReference>
<evidence type="ECO:0000256" key="1">
    <source>
        <dbReference type="SAM" id="MobiDB-lite"/>
    </source>
</evidence>
<reference evidence="4" key="1">
    <citation type="journal article" date="2019" name="Int. J. Syst. Evol. Microbiol.">
        <title>The Global Catalogue of Microorganisms (GCM) 10K type strain sequencing project: providing services to taxonomists for standard genome sequencing and annotation.</title>
        <authorList>
            <consortium name="The Broad Institute Genomics Platform"/>
            <consortium name="The Broad Institute Genome Sequencing Center for Infectious Disease"/>
            <person name="Wu L."/>
            <person name="Ma J."/>
        </authorList>
    </citation>
    <scope>NUCLEOTIDE SEQUENCE [LARGE SCALE GENOMIC DNA]</scope>
    <source>
        <strain evidence="4">ZS-35-S2</strain>
    </source>
</reference>
<dbReference type="PANTHER" id="PTHR30121:SF6">
    <property type="entry name" value="SLR6007 PROTEIN"/>
    <property type="match status" value="1"/>
</dbReference>
<feature type="domain" description="Type IV secretion system coupling protein TraD DNA-binding" evidence="2">
    <location>
        <begin position="575"/>
        <end position="675"/>
    </location>
</feature>
<accession>A0ABW1KLP5</accession>
<comment type="caution">
    <text evidence="3">The sequence shown here is derived from an EMBL/GenBank/DDBJ whole genome shotgun (WGS) entry which is preliminary data.</text>
</comment>
<dbReference type="Gene3D" id="3.40.50.300">
    <property type="entry name" value="P-loop containing nucleotide triphosphate hydrolases"/>
    <property type="match status" value="2"/>
</dbReference>
<dbReference type="InterPro" id="IPR051162">
    <property type="entry name" value="T4SS_component"/>
</dbReference>
<dbReference type="Proteomes" id="UP001596203">
    <property type="component" value="Unassembled WGS sequence"/>
</dbReference>
<gene>
    <name evidence="3" type="ORF">ACFP2T_37660</name>
</gene>
<dbReference type="InterPro" id="IPR027417">
    <property type="entry name" value="P-loop_NTPase"/>
</dbReference>